<name>A0A5T6X4Q6_SALMU</name>
<dbReference type="RefSeq" id="WP_079916277.1">
    <property type="nucleotide sequence ID" value="NZ_MXRZ01000049.1"/>
</dbReference>
<feature type="domain" description="Phage head morphogenesis" evidence="1">
    <location>
        <begin position="43"/>
        <end position="101"/>
    </location>
</feature>
<protein>
    <recommendedName>
        <fullName evidence="1">Phage head morphogenesis domain-containing protein</fullName>
    </recommendedName>
</protein>
<evidence type="ECO:0000259" key="1">
    <source>
        <dbReference type="Pfam" id="PF04233"/>
    </source>
</evidence>
<evidence type="ECO:0000313" key="2">
    <source>
        <dbReference type="EMBL" id="EBM7381357.1"/>
    </source>
</evidence>
<dbReference type="EMBL" id="AAGDOI010000017">
    <property type="protein sequence ID" value="EBM7381357.1"/>
    <property type="molecule type" value="Genomic_DNA"/>
</dbReference>
<dbReference type="Pfam" id="PF04233">
    <property type="entry name" value="Phage_Mu_F"/>
    <property type="match status" value="1"/>
</dbReference>
<comment type="caution">
    <text evidence="2">The sequence shown here is derived from an EMBL/GenBank/DDBJ whole genome shotgun (WGS) entry which is preliminary data.</text>
</comment>
<dbReference type="AlphaFoldDB" id="A0A5T6X4Q6"/>
<reference evidence="2" key="1">
    <citation type="submission" date="2019-06" db="EMBL/GenBank/DDBJ databases">
        <authorList>
            <consortium name="GenomeTrakr network: Whole genome sequencing for foodborne pathogen traceback"/>
        </authorList>
    </citation>
    <scope>NUCLEOTIDE SEQUENCE</scope>
    <source>
        <strain evidence="2">FDA00000939</strain>
    </source>
</reference>
<dbReference type="InterPro" id="IPR006528">
    <property type="entry name" value="Phage_head_morphogenesis_dom"/>
</dbReference>
<proteinExistence type="predicted"/>
<organism evidence="2">
    <name type="scientific">Salmonella muenchen</name>
    <dbReference type="NCBI Taxonomy" id="596"/>
    <lineage>
        <taxon>Bacteria</taxon>
        <taxon>Pseudomonadati</taxon>
        <taxon>Pseudomonadota</taxon>
        <taxon>Gammaproteobacteria</taxon>
        <taxon>Enterobacterales</taxon>
        <taxon>Enterobacteriaceae</taxon>
        <taxon>Salmonella</taxon>
    </lineage>
</organism>
<sequence>MAAFIVICILLIFFYFKIKKYFNKKSDDQFMRNMEYSPKRRTQAEFARFEKIRAQRIGSKKFIWHSVGDSGCCPECAKNNGKKFLWDKPPKTGLPGEGKCCPDGKCRCWAEAVIPPPRKR</sequence>
<accession>A0A5T6X4Q6</accession>
<gene>
    <name evidence="2" type="ORF">AHW29_19330</name>
</gene>